<accession>X1HSM9</accession>
<name>X1HSM9_9ZZZZ</name>
<organism evidence="2">
    <name type="scientific">marine sediment metagenome</name>
    <dbReference type="NCBI Taxonomy" id="412755"/>
    <lineage>
        <taxon>unclassified sequences</taxon>
        <taxon>metagenomes</taxon>
        <taxon>ecological metagenomes</taxon>
    </lineage>
</organism>
<feature type="non-terminal residue" evidence="2">
    <location>
        <position position="38"/>
    </location>
</feature>
<dbReference type="AlphaFoldDB" id="X1HSM9"/>
<comment type="caution">
    <text evidence="2">The sequence shown here is derived from an EMBL/GenBank/DDBJ whole genome shotgun (WGS) entry which is preliminary data.</text>
</comment>
<feature type="region of interest" description="Disordered" evidence="1">
    <location>
        <begin position="1"/>
        <end position="38"/>
    </location>
</feature>
<dbReference type="EMBL" id="BARU01028657">
    <property type="protein sequence ID" value="GAH73171.1"/>
    <property type="molecule type" value="Genomic_DNA"/>
</dbReference>
<gene>
    <name evidence="2" type="ORF">S03H2_45711</name>
</gene>
<evidence type="ECO:0000256" key="1">
    <source>
        <dbReference type="SAM" id="MobiDB-lite"/>
    </source>
</evidence>
<protein>
    <submittedName>
        <fullName evidence="2">Uncharacterized protein</fullName>
    </submittedName>
</protein>
<proteinExistence type="predicted"/>
<reference evidence="2" key="1">
    <citation type="journal article" date="2014" name="Front. Microbiol.">
        <title>High frequency of phylogenetically diverse reductive dehalogenase-homologous genes in deep subseafloor sedimentary metagenomes.</title>
        <authorList>
            <person name="Kawai M."/>
            <person name="Futagami T."/>
            <person name="Toyoda A."/>
            <person name="Takaki Y."/>
            <person name="Nishi S."/>
            <person name="Hori S."/>
            <person name="Arai W."/>
            <person name="Tsubouchi T."/>
            <person name="Morono Y."/>
            <person name="Uchiyama I."/>
            <person name="Ito T."/>
            <person name="Fujiyama A."/>
            <person name="Inagaki F."/>
            <person name="Takami H."/>
        </authorList>
    </citation>
    <scope>NUCLEOTIDE SEQUENCE</scope>
    <source>
        <strain evidence="2">Expedition CK06-06</strain>
    </source>
</reference>
<evidence type="ECO:0000313" key="2">
    <source>
        <dbReference type="EMBL" id="GAH73171.1"/>
    </source>
</evidence>
<sequence>MEIGEEGKKDGGRNAFGPREEDNGDRGKDEKTGGGEII</sequence>